<feature type="region of interest" description="Disordered" evidence="1">
    <location>
        <begin position="1"/>
        <end position="35"/>
    </location>
</feature>
<dbReference type="Proteomes" id="UP000281406">
    <property type="component" value="Unassembled WGS sequence"/>
</dbReference>
<accession>A0A3N0XZ28</accession>
<sequence>MKSAGLISSSSVDSNPSRRKEDLTAAKHKTLEKRRRSAHFLCTEENIRYLQRTSQTLRDARDLYRTSETLIDPQRTSETLTEHHRPLQNIRDPHSPSENIRDP</sequence>
<dbReference type="AlphaFoldDB" id="A0A3N0XZ28"/>
<keyword evidence="3" id="KW-1185">Reference proteome</keyword>
<feature type="compositionally biased region" description="Basic and acidic residues" evidence="1">
    <location>
        <begin position="16"/>
        <end position="25"/>
    </location>
</feature>
<organism evidence="2 3">
    <name type="scientific">Anabarilius grahami</name>
    <name type="common">Kanglang fish</name>
    <name type="synonym">Barilius grahami</name>
    <dbReference type="NCBI Taxonomy" id="495550"/>
    <lineage>
        <taxon>Eukaryota</taxon>
        <taxon>Metazoa</taxon>
        <taxon>Chordata</taxon>
        <taxon>Craniata</taxon>
        <taxon>Vertebrata</taxon>
        <taxon>Euteleostomi</taxon>
        <taxon>Actinopterygii</taxon>
        <taxon>Neopterygii</taxon>
        <taxon>Teleostei</taxon>
        <taxon>Ostariophysi</taxon>
        <taxon>Cypriniformes</taxon>
        <taxon>Xenocyprididae</taxon>
        <taxon>Xenocypridinae</taxon>
        <taxon>Xenocypridinae incertae sedis</taxon>
        <taxon>Anabarilius</taxon>
    </lineage>
</organism>
<feature type="compositionally biased region" description="Basic and acidic residues" evidence="1">
    <location>
        <begin position="80"/>
        <end position="103"/>
    </location>
</feature>
<evidence type="ECO:0000313" key="3">
    <source>
        <dbReference type="Proteomes" id="UP000281406"/>
    </source>
</evidence>
<protein>
    <submittedName>
        <fullName evidence="2">Uncharacterized protein</fullName>
    </submittedName>
</protein>
<feature type="region of interest" description="Disordered" evidence="1">
    <location>
        <begin position="63"/>
        <end position="103"/>
    </location>
</feature>
<evidence type="ECO:0000313" key="2">
    <source>
        <dbReference type="EMBL" id="ROK15876.1"/>
    </source>
</evidence>
<name>A0A3N0XZ28_ANAGA</name>
<dbReference type="EMBL" id="RJVU01057857">
    <property type="protein sequence ID" value="ROK15876.1"/>
    <property type="molecule type" value="Genomic_DNA"/>
</dbReference>
<gene>
    <name evidence="2" type="ORF">DPX16_10180</name>
</gene>
<feature type="compositionally biased region" description="Polar residues" evidence="1">
    <location>
        <begin position="66"/>
        <end position="79"/>
    </location>
</feature>
<comment type="caution">
    <text evidence="2">The sequence shown here is derived from an EMBL/GenBank/DDBJ whole genome shotgun (WGS) entry which is preliminary data.</text>
</comment>
<proteinExistence type="predicted"/>
<feature type="compositionally biased region" description="Basic residues" evidence="1">
    <location>
        <begin position="26"/>
        <end position="35"/>
    </location>
</feature>
<evidence type="ECO:0000256" key="1">
    <source>
        <dbReference type="SAM" id="MobiDB-lite"/>
    </source>
</evidence>
<reference evidence="2 3" key="1">
    <citation type="submission" date="2018-10" db="EMBL/GenBank/DDBJ databases">
        <title>Genome assembly for a Yunnan-Guizhou Plateau 3E fish, Anabarilius grahami (Regan), and its evolutionary and genetic applications.</title>
        <authorList>
            <person name="Jiang W."/>
        </authorList>
    </citation>
    <scope>NUCLEOTIDE SEQUENCE [LARGE SCALE GENOMIC DNA]</scope>
    <source>
        <strain evidence="2">AG-KIZ</strain>
        <tissue evidence="2">Muscle</tissue>
    </source>
</reference>